<dbReference type="SUPFAM" id="SSF103378">
    <property type="entry name" value="2-methylcitrate dehydratase PrpD"/>
    <property type="match status" value="1"/>
</dbReference>
<gene>
    <name evidence="5" type="ORF">FPZ12_003825</name>
</gene>
<dbReference type="InterPro" id="IPR042183">
    <property type="entry name" value="MmgE/PrpD_sf_1"/>
</dbReference>
<dbReference type="InterPro" id="IPR036148">
    <property type="entry name" value="MmgE/PrpD_sf"/>
</dbReference>
<sequence length="479" mass="48865">MLAASIRDAMPHSGIRPESPPNGGCRVMTESTLELSPTASFAATLSALRAEDLPAPVRTLAKQCLLDVLGTTLAGAGEPAAVLARDFLVSETTSGPCTVVGTGMSLPASAAALANGTAGHALDFDDVISTVGHPSVAVAPAALAVAERIGASGAALLTAFAAGVETQARLAEVVGPAHYARGFHTTATLGSFGAAAAAANLLGLDAERTNAALAIAGTQAAGLKAVFGTMSKPLHAGRAAANGVVAAELAARGFTSADDILGDAQGFAVAESGAFDHEVLTAGLGSPWRLRDVRFKVHAACFLTHAAINAIIALSTEHDFAARAVERITVSVPPGHLNVCAIPEPATGLEGKFSLRVTAALVLLHHRATPDLFTDGTVTAAGTVALRDKVTVVPDPSLDGPVATVHIELRDGREFEAFRDMDAPAWHEDPAEQQPGLLAKFHGLADPVLGVAKATRLADTLAAAEELPDVRPLCRLFRP</sequence>
<feature type="region of interest" description="Disordered" evidence="2">
    <location>
        <begin position="1"/>
        <end position="23"/>
    </location>
</feature>
<dbReference type="Proteomes" id="UP000319769">
    <property type="component" value="Unassembled WGS sequence"/>
</dbReference>
<dbReference type="InterPro" id="IPR045337">
    <property type="entry name" value="MmgE_PrpD_C"/>
</dbReference>
<comment type="similarity">
    <text evidence="1">Belongs to the PrpD family.</text>
</comment>
<dbReference type="GO" id="GO:0016829">
    <property type="term" value="F:lyase activity"/>
    <property type="evidence" value="ECO:0007669"/>
    <property type="project" value="InterPro"/>
</dbReference>
<evidence type="ECO:0000313" key="6">
    <source>
        <dbReference type="Proteomes" id="UP000319769"/>
    </source>
</evidence>
<dbReference type="Pfam" id="PF03972">
    <property type="entry name" value="MmgE_PrpD_N"/>
    <property type="match status" value="1"/>
</dbReference>
<dbReference type="InterPro" id="IPR042188">
    <property type="entry name" value="MmgE/PrpD_sf_2"/>
</dbReference>
<dbReference type="Gene3D" id="3.30.1330.120">
    <property type="entry name" value="2-methylcitrate dehydratase PrpD"/>
    <property type="match status" value="1"/>
</dbReference>
<dbReference type="InterPro" id="IPR045336">
    <property type="entry name" value="MmgE_PrpD_N"/>
</dbReference>
<evidence type="ECO:0000313" key="5">
    <source>
        <dbReference type="EMBL" id="KAA9166088.1"/>
    </source>
</evidence>
<reference evidence="5" key="1">
    <citation type="submission" date="2019-09" db="EMBL/GenBank/DDBJ databases">
        <authorList>
            <person name="Teo W.F.A."/>
            <person name="Duangmal K."/>
        </authorList>
    </citation>
    <scope>NUCLEOTIDE SEQUENCE [LARGE SCALE GENOMIC DNA]</scope>
    <source>
        <strain evidence="5">K81G1</strain>
    </source>
</reference>
<evidence type="ECO:0000256" key="2">
    <source>
        <dbReference type="SAM" id="MobiDB-lite"/>
    </source>
</evidence>
<evidence type="ECO:0000259" key="4">
    <source>
        <dbReference type="Pfam" id="PF19305"/>
    </source>
</evidence>
<dbReference type="PANTHER" id="PTHR16943:SF8">
    <property type="entry name" value="2-METHYLCITRATE DEHYDRATASE"/>
    <property type="match status" value="1"/>
</dbReference>
<accession>A0A5N0VK60</accession>
<dbReference type="OrthoDB" id="9797528at2"/>
<evidence type="ECO:0000259" key="3">
    <source>
        <dbReference type="Pfam" id="PF03972"/>
    </source>
</evidence>
<dbReference type="EMBL" id="VMNW02000003">
    <property type="protein sequence ID" value="KAA9166088.1"/>
    <property type="molecule type" value="Genomic_DNA"/>
</dbReference>
<keyword evidence="6" id="KW-1185">Reference proteome</keyword>
<evidence type="ECO:0000256" key="1">
    <source>
        <dbReference type="ARBA" id="ARBA00006174"/>
    </source>
</evidence>
<dbReference type="PANTHER" id="PTHR16943">
    <property type="entry name" value="2-METHYLCITRATE DEHYDRATASE-RELATED"/>
    <property type="match status" value="1"/>
</dbReference>
<feature type="domain" description="MmgE/PrpD C-terminal" evidence="4">
    <location>
        <begin position="298"/>
        <end position="459"/>
    </location>
</feature>
<name>A0A5N0VK60_9PSEU</name>
<dbReference type="AlphaFoldDB" id="A0A5N0VK60"/>
<protein>
    <submittedName>
        <fullName evidence="5">MmgE/PrpD family protein</fullName>
    </submittedName>
</protein>
<comment type="caution">
    <text evidence="5">The sequence shown here is derived from an EMBL/GenBank/DDBJ whole genome shotgun (WGS) entry which is preliminary data.</text>
</comment>
<feature type="domain" description="MmgE/PrpD N-terminal" evidence="3">
    <location>
        <begin position="41"/>
        <end position="276"/>
    </location>
</feature>
<dbReference type="InterPro" id="IPR005656">
    <property type="entry name" value="MmgE_PrpD"/>
</dbReference>
<organism evidence="5 6">
    <name type="scientific">Amycolatopsis acidicola</name>
    <dbReference type="NCBI Taxonomy" id="2596893"/>
    <lineage>
        <taxon>Bacteria</taxon>
        <taxon>Bacillati</taxon>
        <taxon>Actinomycetota</taxon>
        <taxon>Actinomycetes</taxon>
        <taxon>Pseudonocardiales</taxon>
        <taxon>Pseudonocardiaceae</taxon>
        <taxon>Amycolatopsis</taxon>
    </lineage>
</organism>
<proteinExistence type="inferred from homology"/>
<dbReference type="Gene3D" id="1.10.4100.10">
    <property type="entry name" value="2-methylcitrate dehydratase PrpD"/>
    <property type="match status" value="1"/>
</dbReference>
<dbReference type="Pfam" id="PF19305">
    <property type="entry name" value="MmgE_PrpD_C"/>
    <property type="match status" value="1"/>
</dbReference>